<dbReference type="PANTHER" id="PTHR14549">
    <property type="entry name" value="TRANSMEMBRANE PROTEIN 223"/>
    <property type="match status" value="1"/>
</dbReference>
<dbReference type="GO" id="GO:0007399">
    <property type="term" value="P:nervous system development"/>
    <property type="evidence" value="ECO:0007669"/>
    <property type="project" value="TreeGrafter"/>
</dbReference>
<dbReference type="Pfam" id="PF06979">
    <property type="entry name" value="TMEM70"/>
    <property type="match status" value="1"/>
</dbReference>
<dbReference type="GO" id="GO:0005739">
    <property type="term" value="C:mitochondrion"/>
    <property type="evidence" value="ECO:0007669"/>
    <property type="project" value="TreeGrafter"/>
</dbReference>
<gene>
    <name evidence="2" type="ORF">J437_LFUL009575</name>
</gene>
<dbReference type="InterPro" id="IPR045325">
    <property type="entry name" value="TMEM70/TMEM186/TMEM223"/>
</dbReference>
<accession>A0A8K0K7G2</accession>
<evidence type="ECO:0008006" key="4">
    <source>
        <dbReference type="Google" id="ProtNLM"/>
    </source>
</evidence>
<evidence type="ECO:0000313" key="2">
    <source>
        <dbReference type="EMBL" id="KAG8229106.1"/>
    </source>
</evidence>
<protein>
    <recommendedName>
        <fullName evidence="4">Transmembrane protein 223</fullName>
    </recommendedName>
</protein>
<dbReference type="EMBL" id="KZ308411">
    <property type="protein sequence ID" value="KAG8229106.1"/>
    <property type="molecule type" value="Genomic_DNA"/>
</dbReference>
<keyword evidence="1" id="KW-1133">Transmembrane helix</keyword>
<keyword evidence="3" id="KW-1185">Reference proteome</keyword>
<feature type="transmembrane region" description="Helical" evidence="1">
    <location>
        <begin position="104"/>
        <end position="122"/>
    </location>
</feature>
<dbReference type="PANTHER" id="PTHR14549:SF2">
    <property type="entry name" value="TRANSMEMBRANE PROTEIN 223"/>
    <property type="match status" value="1"/>
</dbReference>
<organism evidence="2 3">
    <name type="scientific">Ladona fulva</name>
    <name type="common">Scarce chaser dragonfly</name>
    <name type="synonym">Libellula fulva</name>
    <dbReference type="NCBI Taxonomy" id="123851"/>
    <lineage>
        <taxon>Eukaryota</taxon>
        <taxon>Metazoa</taxon>
        <taxon>Ecdysozoa</taxon>
        <taxon>Arthropoda</taxon>
        <taxon>Hexapoda</taxon>
        <taxon>Insecta</taxon>
        <taxon>Pterygota</taxon>
        <taxon>Palaeoptera</taxon>
        <taxon>Odonata</taxon>
        <taxon>Epiprocta</taxon>
        <taxon>Anisoptera</taxon>
        <taxon>Libelluloidea</taxon>
        <taxon>Libellulidae</taxon>
        <taxon>Ladona</taxon>
    </lineage>
</organism>
<dbReference type="OrthoDB" id="5950063at2759"/>
<keyword evidence="1" id="KW-0812">Transmembrane</keyword>
<evidence type="ECO:0000256" key="1">
    <source>
        <dbReference type="SAM" id="Phobius"/>
    </source>
</evidence>
<feature type="transmembrane region" description="Helical" evidence="1">
    <location>
        <begin position="160"/>
        <end position="180"/>
    </location>
</feature>
<reference evidence="2" key="1">
    <citation type="submission" date="2013-04" db="EMBL/GenBank/DDBJ databases">
        <authorList>
            <person name="Qu J."/>
            <person name="Murali S.C."/>
            <person name="Bandaranaike D."/>
            <person name="Bellair M."/>
            <person name="Blankenburg K."/>
            <person name="Chao H."/>
            <person name="Dinh H."/>
            <person name="Doddapaneni H."/>
            <person name="Downs B."/>
            <person name="Dugan-Rocha S."/>
            <person name="Elkadiri S."/>
            <person name="Gnanaolivu R.D."/>
            <person name="Hernandez B."/>
            <person name="Javaid M."/>
            <person name="Jayaseelan J.C."/>
            <person name="Lee S."/>
            <person name="Li M."/>
            <person name="Ming W."/>
            <person name="Munidasa M."/>
            <person name="Muniz J."/>
            <person name="Nguyen L."/>
            <person name="Ongeri F."/>
            <person name="Osuji N."/>
            <person name="Pu L.-L."/>
            <person name="Puazo M."/>
            <person name="Qu C."/>
            <person name="Quiroz J."/>
            <person name="Raj R."/>
            <person name="Weissenberger G."/>
            <person name="Xin Y."/>
            <person name="Zou X."/>
            <person name="Han Y."/>
            <person name="Richards S."/>
            <person name="Worley K."/>
            <person name="Muzny D."/>
            <person name="Gibbs R."/>
        </authorList>
    </citation>
    <scope>NUCLEOTIDE SEQUENCE</scope>
    <source>
        <strain evidence="2">Sampled in the wild</strain>
    </source>
</reference>
<dbReference type="Proteomes" id="UP000792457">
    <property type="component" value="Unassembled WGS sequence"/>
</dbReference>
<evidence type="ECO:0000313" key="3">
    <source>
        <dbReference type="Proteomes" id="UP000792457"/>
    </source>
</evidence>
<keyword evidence="1" id="KW-0472">Membrane</keyword>
<proteinExistence type="predicted"/>
<dbReference type="InterPro" id="IPR026100">
    <property type="entry name" value="Tmem223"/>
</dbReference>
<sequence length="265" mass="30596">MAIFLYRSCVRTKSVELYRNFSGINLRQIHTPCRSTVAKIYSNTSSAMNGSLIRHSFKCSIPWIRLISARNMHSSKPLKNSLPLETNTNVAKDVIMFKHDNARFFKILNIFALTQFLFWTYLSHFCYTQMKDAPVAKEKKEDQQWWRSINLGENKYKNTLAVFCFIIGYGILAGSWMFTLKSVRYLVLRKGGKEVTFVTYGPFGKNRMLTVGLENVSCEESRKSATTQVPIKVKGHLLYYMLDMRGEFKNGKLFDVTAGMKRVLI</sequence>
<name>A0A8K0K7G2_LADFU</name>
<dbReference type="AlphaFoldDB" id="A0A8K0K7G2"/>
<comment type="caution">
    <text evidence="2">The sequence shown here is derived from an EMBL/GenBank/DDBJ whole genome shotgun (WGS) entry which is preliminary data.</text>
</comment>
<reference evidence="2" key="2">
    <citation type="submission" date="2017-10" db="EMBL/GenBank/DDBJ databases">
        <title>Ladona fulva Genome sequencing and assembly.</title>
        <authorList>
            <person name="Murali S."/>
            <person name="Richards S."/>
            <person name="Bandaranaike D."/>
            <person name="Bellair M."/>
            <person name="Blankenburg K."/>
            <person name="Chao H."/>
            <person name="Dinh H."/>
            <person name="Doddapaneni H."/>
            <person name="Dugan-Rocha S."/>
            <person name="Elkadiri S."/>
            <person name="Gnanaolivu R."/>
            <person name="Hernandez B."/>
            <person name="Skinner E."/>
            <person name="Javaid M."/>
            <person name="Lee S."/>
            <person name="Li M."/>
            <person name="Ming W."/>
            <person name="Munidasa M."/>
            <person name="Muniz J."/>
            <person name="Nguyen L."/>
            <person name="Hughes D."/>
            <person name="Osuji N."/>
            <person name="Pu L.-L."/>
            <person name="Puazo M."/>
            <person name="Qu C."/>
            <person name="Quiroz J."/>
            <person name="Raj R."/>
            <person name="Weissenberger G."/>
            <person name="Xin Y."/>
            <person name="Zou X."/>
            <person name="Han Y."/>
            <person name="Worley K."/>
            <person name="Muzny D."/>
            <person name="Gibbs R."/>
        </authorList>
    </citation>
    <scope>NUCLEOTIDE SEQUENCE</scope>
    <source>
        <strain evidence="2">Sampled in the wild</strain>
    </source>
</reference>